<evidence type="ECO:0000256" key="2">
    <source>
        <dbReference type="ARBA" id="ARBA00022527"/>
    </source>
</evidence>
<dbReference type="InterPro" id="IPR000719">
    <property type="entry name" value="Prot_kinase_dom"/>
</dbReference>
<dbReference type="Pfam" id="PF07714">
    <property type="entry name" value="PK_Tyr_Ser-Thr"/>
    <property type="match status" value="1"/>
</dbReference>
<dbReference type="PROSITE" id="PS00107">
    <property type="entry name" value="PROTEIN_KINASE_ATP"/>
    <property type="match status" value="1"/>
</dbReference>
<keyword evidence="11 15" id="KW-1133">Transmembrane helix</keyword>
<dbReference type="GO" id="GO:0005886">
    <property type="term" value="C:plasma membrane"/>
    <property type="evidence" value="ECO:0007669"/>
    <property type="project" value="TreeGrafter"/>
</dbReference>
<dbReference type="AlphaFoldDB" id="A0A6D2IDD6"/>
<organism evidence="19 20">
    <name type="scientific">Microthlaspi erraticum</name>
    <dbReference type="NCBI Taxonomy" id="1685480"/>
    <lineage>
        <taxon>Eukaryota</taxon>
        <taxon>Viridiplantae</taxon>
        <taxon>Streptophyta</taxon>
        <taxon>Embryophyta</taxon>
        <taxon>Tracheophyta</taxon>
        <taxon>Spermatophyta</taxon>
        <taxon>Magnoliopsida</taxon>
        <taxon>eudicotyledons</taxon>
        <taxon>Gunneridae</taxon>
        <taxon>Pentapetalae</taxon>
        <taxon>rosids</taxon>
        <taxon>malvids</taxon>
        <taxon>Brassicales</taxon>
        <taxon>Brassicaceae</taxon>
        <taxon>Coluteocarpeae</taxon>
        <taxon>Microthlaspi</taxon>
    </lineage>
</organism>
<dbReference type="PANTHER" id="PTHR27002">
    <property type="entry name" value="RECEPTOR-LIKE SERINE/THREONINE-PROTEIN KINASE SD1-8"/>
    <property type="match status" value="1"/>
</dbReference>
<protein>
    <submittedName>
        <fullName evidence="19">Uncharacterized protein</fullName>
    </submittedName>
</protein>
<evidence type="ECO:0000256" key="12">
    <source>
        <dbReference type="ARBA" id="ARBA00023136"/>
    </source>
</evidence>
<keyword evidence="5 15" id="KW-0812">Transmembrane</keyword>
<dbReference type="InterPro" id="IPR011009">
    <property type="entry name" value="Kinase-like_dom_sf"/>
</dbReference>
<feature type="binding site" evidence="14">
    <location>
        <position position="353"/>
    </location>
    <ligand>
        <name>ATP</name>
        <dbReference type="ChEBI" id="CHEBI:30616"/>
    </ligand>
</feature>
<accession>A0A6D2IDD6</accession>
<evidence type="ECO:0000256" key="9">
    <source>
        <dbReference type="ARBA" id="ARBA00022777"/>
    </source>
</evidence>
<evidence type="ECO:0000256" key="14">
    <source>
        <dbReference type="PROSITE-ProRule" id="PRU10141"/>
    </source>
</evidence>
<evidence type="ECO:0000256" key="4">
    <source>
        <dbReference type="ARBA" id="ARBA00022679"/>
    </source>
</evidence>
<dbReference type="SUPFAM" id="SSF56112">
    <property type="entry name" value="Protein kinase-like (PK-like)"/>
    <property type="match status" value="1"/>
</dbReference>
<evidence type="ECO:0000259" key="17">
    <source>
        <dbReference type="PROSITE" id="PS50011"/>
    </source>
</evidence>
<comment type="subcellular location">
    <subcellularLocation>
        <location evidence="1">Membrane</location>
        <topology evidence="1">Single-pass membrane protein</topology>
    </subcellularLocation>
</comment>
<dbReference type="Proteomes" id="UP000467841">
    <property type="component" value="Unassembled WGS sequence"/>
</dbReference>
<evidence type="ECO:0000313" key="20">
    <source>
        <dbReference type="Proteomes" id="UP000467841"/>
    </source>
</evidence>
<keyword evidence="10 14" id="KW-0067">ATP-binding</keyword>
<keyword evidence="3" id="KW-0597">Phosphoprotein</keyword>
<keyword evidence="4" id="KW-0808">Transferase</keyword>
<dbReference type="OrthoDB" id="688481at2759"/>
<evidence type="ECO:0000256" key="8">
    <source>
        <dbReference type="ARBA" id="ARBA00022741"/>
    </source>
</evidence>
<dbReference type="GO" id="GO:0042742">
    <property type="term" value="P:defense response to bacterium"/>
    <property type="evidence" value="ECO:0007669"/>
    <property type="project" value="TreeGrafter"/>
</dbReference>
<evidence type="ECO:0000256" key="3">
    <source>
        <dbReference type="ARBA" id="ARBA00022553"/>
    </source>
</evidence>
<keyword evidence="20" id="KW-1185">Reference proteome</keyword>
<evidence type="ECO:0000256" key="1">
    <source>
        <dbReference type="ARBA" id="ARBA00004167"/>
    </source>
</evidence>
<feature type="signal peptide" evidence="16">
    <location>
        <begin position="1"/>
        <end position="22"/>
    </location>
</feature>
<keyword evidence="9" id="KW-0418">Kinase</keyword>
<dbReference type="Gene3D" id="3.30.430.20">
    <property type="entry name" value="Gnk2 domain, C-X8-C-X2-C motif"/>
    <property type="match status" value="2"/>
</dbReference>
<dbReference type="Gene3D" id="3.30.200.20">
    <property type="entry name" value="Phosphorylase Kinase, domain 1"/>
    <property type="match status" value="1"/>
</dbReference>
<dbReference type="CDD" id="cd23509">
    <property type="entry name" value="Gnk2-like"/>
    <property type="match status" value="2"/>
</dbReference>
<dbReference type="GO" id="GO:0004713">
    <property type="term" value="F:protein tyrosine kinase activity"/>
    <property type="evidence" value="ECO:0007669"/>
    <property type="project" value="InterPro"/>
</dbReference>
<dbReference type="GO" id="GO:0004674">
    <property type="term" value="F:protein serine/threonine kinase activity"/>
    <property type="evidence" value="ECO:0007669"/>
    <property type="project" value="UniProtKB-KW"/>
</dbReference>
<dbReference type="PROSITE" id="PS51473">
    <property type="entry name" value="GNK2"/>
    <property type="match status" value="2"/>
</dbReference>
<evidence type="ECO:0000259" key="18">
    <source>
        <dbReference type="PROSITE" id="PS51473"/>
    </source>
</evidence>
<sequence>MAEKSSVSILCFLFLIICFVSAQDRTCDESHGIFKPNSSYDKNRRLILSNMASNVMAHDSYFNGSVGLGSDRVNAIGMCAPGTEPDACSSCINDAAGYLLQICLNQTNAFSWFGEEIICLVRYSNRPFNGLLILEPYKVFFNDMDIKKNILKEFYSLWDVLMSRMITGASSSVKYYAKDVAPVPVYGDISVLMQCTLDVSSENCKLCLESSVDYYKRRYLGKRGVITLRPSCFFRWEVYRFSGAFDNATYVTSPPSSVTSITKKDTRISSGIVAAIVIIIVVTLILTSLGLVILKRRKQNQATTALQTESVQFDLKTIEVATSNFSESNKLGEGGFGDVYKGVLPDGTEVAVKRLSKRSGQGKEEFKNEVLVVAKLQHRNLVRLLGFSLQGEEKLLVYEFVSNKSLDYFLFDSMKRAQLEWRVRHKSSMGLLEGFYIFIKIHGSQSYTVTLKRVTFS</sequence>
<dbReference type="InterPro" id="IPR017441">
    <property type="entry name" value="Protein_kinase_ATP_BS"/>
</dbReference>
<keyword evidence="2" id="KW-0723">Serine/threonine-protein kinase</keyword>
<keyword evidence="7" id="KW-0677">Repeat</keyword>
<dbReference type="EMBL" id="CACVBM020001063">
    <property type="protein sequence ID" value="CAA7028063.1"/>
    <property type="molecule type" value="Genomic_DNA"/>
</dbReference>
<dbReference type="Pfam" id="PF01657">
    <property type="entry name" value="Stress-antifung"/>
    <property type="match status" value="2"/>
</dbReference>
<evidence type="ECO:0000256" key="10">
    <source>
        <dbReference type="ARBA" id="ARBA00022840"/>
    </source>
</evidence>
<dbReference type="FunFam" id="3.30.430.20:FF:000003">
    <property type="entry name" value="Cysteine-rich RLK (RECEPTOR-like protein kinase) 10"/>
    <property type="match status" value="1"/>
</dbReference>
<keyword evidence="6 16" id="KW-0732">Signal</keyword>
<reference evidence="19" key="1">
    <citation type="submission" date="2020-01" db="EMBL/GenBank/DDBJ databases">
        <authorList>
            <person name="Mishra B."/>
        </authorList>
    </citation>
    <scope>NUCLEOTIDE SEQUENCE [LARGE SCALE GENOMIC DNA]</scope>
</reference>
<evidence type="ECO:0000256" key="16">
    <source>
        <dbReference type="SAM" id="SignalP"/>
    </source>
</evidence>
<proteinExistence type="predicted"/>
<dbReference type="FunFam" id="3.30.200.20:FF:000959">
    <property type="entry name" value="Cysteine-rich receptor-like protein kinase 17"/>
    <property type="match status" value="1"/>
</dbReference>
<dbReference type="PANTHER" id="PTHR27002:SF1041">
    <property type="entry name" value="CYSTEINE-RICH RECEPTOR-LIKE PROTEIN KINASE 17"/>
    <property type="match status" value="1"/>
</dbReference>
<keyword evidence="13" id="KW-0675">Receptor</keyword>
<evidence type="ECO:0000256" key="13">
    <source>
        <dbReference type="ARBA" id="ARBA00023170"/>
    </source>
</evidence>
<dbReference type="InterPro" id="IPR002902">
    <property type="entry name" value="GNK2"/>
</dbReference>
<dbReference type="InterPro" id="IPR020635">
    <property type="entry name" value="Tyr_kinase_cat_dom"/>
</dbReference>
<evidence type="ECO:0000256" key="7">
    <source>
        <dbReference type="ARBA" id="ARBA00022737"/>
    </source>
</evidence>
<dbReference type="InterPro" id="IPR038408">
    <property type="entry name" value="GNK2_sf"/>
</dbReference>
<dbReference type="PROSITE" id="PS50011">
    <property type="entry name" value="PROTEIN_KINASE_DOM"/>
    <property type="match status" value="1"/>
</dbReference>
<feature type="chain" id="PRO_5025530788" evidence="16">
    <location>
        <begin position="23"/>
        <end position="457"/>
    </location>
</feature>
<feature type="domain" description="Gnk2-homologous" evidence="18">
    <location>
        <begin position="134"/>
        <end position="241"/>
    </location>
</feature>
<evidence type="ECO:0000256" key="11">
    <source>
        <dbReference type="ARBA" id="ARBA00022989"/>
    </source>
</evidence>
<feature type="transmembrane region" description="Helical" evidence="15">
    <location>
        <begin position="272"/>
        <end position="294"/>
    </location>
</feature>
<evidence type="ECO:0000256" key="15">
    <source>
        <dbReference type="SAM" id="Phobius"/>
    </source>
</evidence>
<gene>
    <name evidence="19" type="ORF">MERR_LOCUS15298</name>
</gene>
<evidence type="ECO:0000256" key="5">
    <source>
        <dbReference type="ARBA" id="ARBA00022692"/>
    </source>
</evidence>
<evidence type="ECO:0000313" key="19">
    <source>
        <dbReference type="EMBL" id="CAA7028063.1"/>
    </source>
</evidence>
<dbReference type="SMART" id="SM00219">
    <property type="entry name" value="TyrKc"/>
    <property type="match status" value="1"/>
</dbReference>
<keyword evidence="12 15" id="KW-0472">Membrane</keyword>
<name>A0A6D2IDD6_9BRAS</name>
<keyword evidence="8 14" id="KW-0547">Nucleotide-binding</keyword>
<comment type="caution">
    <text evidence="19">The sequence shown here is derived from an EMBL/GenBank/DDBJ whole genome shotgun (WGS) entry which is preliminary data.</text>
</comment>
<dbReference type="InterPro" id="IPR001245">
    <property type="entry name" value="Ser-Thr/Tyr_kinase_cat_dom"/>
</dbReference>
<dbReference type="GO" id="GO:0005524">
    <property type="term" value="F:ATP binding"/>
    <property type="evidence" value="ECO:0007669"/>
    <property type="project" value="UniProtKB-UniRule"/>
</dbReference>
<feature type="domain" description="Gnk2-homologous" evidence="18">
    <location>
        <begin position="22"/>
        <end position="128"/>
    </location>
</feature>
<evidence type="ECO:0000256" key="6">
    <source>
        <dbReference type="ARBA" id="ARBA00022729"/>
    </source>
</evidence>
<feature type="domain" description="Protein kinase" evidence="17">
    <location>
        <begin position="325"/>
        <end position="457"/>
    </location>
</feature>